<dbReference type="EMBL" id="ASRX01000140">
    <property type="protein sequence ID" value="EYF00045.1"/>
    <property type="molecule type" value="Genomic_DNA"/>
</dbReference>
<keyword evidence="3" id="KW-1185">Reference proteome</keyword>
<comment type="caution">
    <text evidence="2">The sequence shown here is derived from an EMBL/GenBank/DDBJ whole genome shotgun (WGS) entry which is preliminary data.</text>
</comment>
<proteinExistence type="predicted"/>
<dbReference type="AlphaFoldDB" id="A0A017SU03"/>
<reference evidence="2 3" key="1">
    <citation type="submission" date="2013-05" db="EMBL/GenBank/DDBJ databases">
        <title>Genome assembly of Chondromyces apiculatus DSM 436.</title>
        <authorList>
            <person name="Sharma G."/>
            <person name="Khatri I."/>
            <person name="Kaur C."/>
            <person name="Mayilraj S."/>
            <person name="Subramanian S."/>
        </authorList>
    </citation>
    <scope>NUCLEOTIDE SEQUENCE [LARGE SCALE GENOMIC DNA]</scope>
    <source>
        <strain evidence="2 3">DSM 436</strain>
    </source>
</reference>
<evidence type="ECO:0000313" key="2">
    <source>
        <dbReference type="EMBL" id="EYF00045.1"/>
    </source>
</evidence>
<sequence>MSNASTPASKAVQPNGEGAMGSNDMHGAASLREQKLTRGVGRALLARSLLSTFTPQACLQPPRFSPEPLHF</sequence>
<gene>
    <name evidence="2" type="ORF">CAP_1593</name>
</gene>
<evidence type="ECO:0000313" key="3">
    <source>
        <dbReference type="Proteomes" id="UP000019678"/>
    </source>
</evidence>
<name>A0A017SU03_9BACT</name>
<protein>
    <submittedName>
        <fullName evidence="2">Uncharacterized protein</fullName>
    </submittedName>
</protein>
<feature type="region of interest" description="Disordered" evidence="1">
    <location>
        <begin position="1"/>
        <end position="34"/>
    </location>
</feature>
<dbReference type="Proteomes" id="UP000019678">
    <property type="component" value="Unassembled WGS sequence"/>
</dbReference>
<organism evidence="2 3">
    <name type="scientific">Chondromyces apiculatus DSM 436</name>
    <dbReference type="NCBI Taxonomy" id="1192034"/>
    <lineage>
        <taxon>Bacteria</taxon>
        <taxon>Pseudomonadati</taxon>
        <taxon>Myxococcota</taxon>
        <taxon>Polyangia</taxon>
        <taxon>Polyangiales</taxon>
        <taxon>Polyangiaceae</taxon>
        <taxon>Chondromyces</taxon>
    </lineage>
</organism>
<evidence type="ECO:0000256" key="1">
    <source>
        <dbReference type="SAM" id="MobiDB-lite"/>
    </source>
</evidence>
<accession>A0A017SU03</accession>